<gene>
    <name evidence="1" type="ORF">9NA_053</name>
</gene>
<protein>
    <submittedName>
        <fullName evidence="1">Uncharacterized protein</fullName>
    </submittedName>
</protein>
<dbReference type="RefSeq" id="YP_009101223.1">
    <property type="nucleotide sequence ID" value="NC_025443.1"/>
</dbReference>
<keyword evidence="2" id="KW-1185">Reference proteome</keyword>
<dbReference type="OrthoDB" id="19043at10239"/>
<dbReference type="Proteomes" id="UP000026985">
    <property type="component" value="Segment"/>
</dbReference>
<accession>A0A060DBF0</accession>
<organism evidence="1 2">
    <name type="scientific">Salmonella phage 9NA</name>
    <dbReference type="NCBI Taxonomy" id="1113547"/>
    <lineage>
        <taxon>Viruses</taxon>
        <taxon>Duplodnaviria</taxon>
        <taxon>Heunggongvirae</taxon>
        <taxon>Uroviricota</taxon>
        <taxon>Caudoviricetes</taxon>
        <taxon>Nonanavirus</taxon>
        <taxon>Nonanavirus nv9NA</taxon>
    </lineage>
</organism>
<dbReference type="KEGG" id="vg:22110911"/>
<reference evidence="1 2" key="1">
    <citation type="submission" date="2014-07" db="EMBL/GenBank/DDBJ databases">
        <title>The genome sequence of Salmonella phage 9NA shows that it represents an unstudied type of tailed phage.</title>
        <authorList>
            <person name="Casjens S.R."/>
            <person name="Leavitt J.C."/>
            <person name="Hatfull G.F."/>
            <person name="Hendrix R.W."/>
        </authorList>
    </citation>
    <scope>NUCLEOTIDE SEQUENCE [LARGE SCALE GENOMIC DNA]</scope>
</reference>
<dbReference type="EMBL" id="KJ802832">
    <property type="protein sequence ID" value="AIB07056.1"/>
    <property type="molecule type" value="Genomic_DNA"/>
</dbReference>
<name>A0A060DBF0_9CAUD</name>
<proteinExistence type="predicted"/>
<evidence type="ECO:0000313" key="2">
    <source>
        <dbReference type="Proteomes" id="UP000026985"/>
    </source>
</evidence>
<evidence type="ECO:0000313" key="1">
    <source>
        <dbReference type="EMBL" id="AIB07056.1"/>
    </source>
</evidence>
<sequence length="119" mass="14030">MIGDRYDIDRWNCTHEVSQWYTLNGYPHVLKSVRGAEWDIKFVRWMRKRFIPVDVPEQGALVLMKNRYSGGLHVGVWDDNMVHHCYQPSDNSPGQTIRSPLSIIKTAHKEITFWRMKSV</sequence>